<evidence type="ECO:0000256" key="8">
    <source>
        <dbReference type="ARBA" id="ARBA00049164"/>
    </source>
</evidence>
<dbReference type="Pfam" id="PF08240">
    <property type="entry name" value="ADH_N"/>
    <property type="match status" value="1"/>
</dbReference>
<dbReference type="InterPro" id="IPR011032">
    <property type="entry name" value="GroES-like_sf"/>
</dbReference>
<dbReference type="PROSITE" id="PS00059">
    <property type="entry name" value="ADH_ZINC"/>
    <property type="match status" value="1"/>
</dbReference>
<protein>
    <recommendedName>
        <fullName evidence="3">alcohol dehydrogenase</fullName>
        <ecNumber evidence="3">1.1.1.1</ecNumber>
    </recommendedName>
</protein>
<keyword evidence="13" id="KW-1185">Reference proteome</keyword>
<evidence type="ECO:0000256" key="1">
    <source>
        <dbReference type="ARBA" id="ARBA00001947"/>
    </source>
</evidence>
<dbReference type="InterPro" id="IPR013154">
    <property type="entry name" value="ADH-like_N"/>
</dbReference>
<dbReference type="CDD" id="cd08279">
    <property type="entry name" value="Zn_ADH_class_III"/>
    <property type="match status" value="1"/>
</dbReference>
<sequence length="374" mass="39744">MKTRAAICWEPGARKGWSVEDIELGDPRPDEVRIKLAAAGLCHSDDHVDTGVYIDLEPMVGGHEGAGIVEEIGSAVRGLEVGDHVVLAFVPSCGRCYSCVSGRSHLCDLGAHMFDGVALSDGTYRVHSRGRGVGTFCLLGAFSPYVVVHQDNVVKIRDDVPLDRAALVGCGVTTGWGSAFHTAGTRPGDTVAVIGVGGIGMNAVQGARMAGAQNIVAIDITAYKRERAEEFGATQVAASMDEAFELITELTQGTLAHRAILTTGVAEGALVEPALRLVGKRGVLVVTAVAPGDQLRVDLDLFTLTCYEKEIRGGLFGSANPRIDIPRLLDLYMDGELKLDELITKTYTLDEINQGYRDLAAGRNIRGIIGFAEV</sequence>
<keyword evidence="7" id="KW-0520">NAD</keyword>
<keyword evidence="6 12" id="KW-0560">Oxidoreductase</keyword>
<dbReference type="RefSeq" id="WP_357986186.1">
    <property type="nucleotide sequence ID" value="NZ_JBFAIH010000025.1"/>
</dbReference>
<evidence type="ECO:0000259" key="11">
    <source>
        <dbReference type="SMART" id="SM00829"/>
    </source>
</evidence>
<dbReference type="PANTHER" id="PTHR43880">
    <property type="entry name" value="ALCOHOL DEHYDROGENASE"/>
    <property type="match status" value="1"/>
</dbReference>
<reference evidence="12 13" key="1">
    <citation type="submission" date="2024-06" db="EMBL/GenBank/DDBJ databases">
        <title>The Natural Products Discovery Center: Release of the First 8490 Sequenced Strains for Exploring Actinobacteria Biosynthetic Diversity.</title>
        <authorList>
            <person name="Kalkreuter E."/>
            <person name="Kautsar S.A."/>
            <person name="Yang D."/>
            <person name="Bader C.D."/>
            <person name="Teijaro C.N."/>
            <person name="Fluegel L."/>
            <person name="Davis C.M."/>
            <person name="Simpson J.R."/>
            <person name="Lauterbach L."/>
            <person name="Steele A.D."/>
            <person name="Gui C."/>
            <person name="Meng S."/>
            <person name="Li G."/>
            <person name="Viehrig K."/>
            <person name="Ye F."/>
            <person name="Su P."/>
            <person name="Kiefer A.F."/>
            <person name="Nichols A."/>
            <person name="Cepeda A.J."/>
            <person name="Yan W."/>
            <person name="Fan B."/>
            <person name="Jiang Y."/>
            <person name="Adhikari A."/>
            <person name="Zheng C.-J."/>
            <person name="Schuster L."/>
            <person name="Cowan T.M."/>
            <person name="Smanski M.J."/>
            <person name="Chevrette M.G."/>
            <person name="De Carvalho L.P.S."/>
            <person name="Shen B."/>
        </authorList>
    </citation>
    <scope>NUCLEOTIDE SEQUENCE [LARGE SCALE GENOMIC DNA]</scope>
    <source>
        <strain evidence="12 13">NPDC050671</strain>
    </source>
</reference>
<comment type="similarity">
    <text evidence="2 10">Belongs to the zinc-containing alcohol dehydrogenase family.</text>
</comment>
<dbReference type="PANTHER" id="PTHR43880:SF12">
    <property type="entry name" value="ALCOHOL DEHYDROGENASE CLASS-3"/>
    <property type="match status" value="1"/>
</dbReference>
<dbReference type="InterPro" id="IPR036291">
    <property type="entry name" value="NAD(P)-bd_dom_sf"/>
</dbReference>
<dbReference type="EMBL" id="JBFAIH010000025">
    <property type="protein sequence ID" value="MEV0367119.1"/>
    <property type="molecule type" value="Genomic_DNA"/>
</dbReference>
<comment type="catalytic activity">
    <reaction evidence="9">
        <text>a primary alcohol + NAD(+) = an aldehyde + NADH + H(+)</text>
        <dbReference type="Rhea" id="RHEA:10736"/>
        <dbReference type="ChEBI" id="CHEBI:15378"/>
        <dbReference type="ChEBI" id="CHEBI:15734"/>
        <dbReference type="ChEBI" id="CHEBI:17478"/>
        <dbReference type="ChEBI" id="CHEBI:57540"/>
        <dbReference type="ChEBI" id="CHEBI:57945"/>
        <dbReference type="EC" id="1.1.1.1"/>
    </reaction>
</comment>
<dbReference type="Proteomes" id="UP001551658">
    <property type="component" value="Unassembled WGS sequence"/>
</dbReference>
<name>A0ABV3FHD2_9NOCA</name>
<evidence type="ECO:0000256" key="4">
    <source>
        <dbReference type="ARBA" id="ARBA00022723"/>
    </source>
</evidence>
<dbReference type="EC" id="1.1.1.1" evidence="3"/>
<dbReference type="Gene3D" id="3.90.180.10">
    <property type="entry name" value="Medium-chain alcohol dehydrogenases, catalytic domain"/>
    <property type="match status" value="1"/>
</dbReference>
<dbReference type="SMART" id="SM00829">
    <property type="entry name" value="PKS_ER"/>
    <property type="match status" value="1"/>
</dbReference>
<evidence type="ECO:0000256" key="5">
    <source>
        <dbReference type="ARBA" id="ARBA00022833"/>
    </source>
</evidence>
<comment type="caution">
    <text evidence="12">The sequence shown here is derived from an EMBL/GenBank/DDBJ whole genome shotgun (WGS) entry which is preliminary data.</text>
</comment>
<evidence type="ECO:0000313" key="13">
    <source>
        <dbReference type="Proteomes" id="UP001551658"/>
    </source>
</evidence>
<dbReference type="Gene3D" id="3.40.50.720">
    <property type="entry name" value="NAD(P)-binding Rossmann-like Domain"/>
    <property type="match status" value="1"/>
</dbReference>
<dbReference type="NCBIfam" id="TIGR03989">
    <property type="entry name" value="Rxyl_3153"/>
    <property type="match status" value="1"/>
</dbReference>
<dbReference type="InterPro" id="IPR023921">
    <property type="entry name" value="ADH_Zn_actinomycetes"/>
</dbReference>
<dbReference type="InterPro" id="IPR020843">
    <property type="entry name" value="ER"/>
</dbReference>
<evidence type="ECO:0000256" key="9">
    <source>
        <dbReference type="ARBA" id="ARBA00049243"/>
    </source>
</evidence>
<dbReference type="SUPFAM" id="SSF51735">
    <property type="entry name" value="NAD(P)-binding Rossmann-fold domains"/>
    <property type="match status" value="1"/>
</dbReference>
<proteinExistence type="inferred from homology"/>
<dbReference type="InterPro" id="IPR002328">
    <property type="entry name" value="ADH_Zn_CS"/>
</dbReference>
<comment type="cofactor">
    <cofactor evidence="1 10">
        <name>Zn(2+)</name>
        <dbReference type="ChEBI" id="CHEBI:29105"/>
    </cofactor>
</comment>
<evidence type="ECO:0000256" key="7">
    <source>
        <dbReference type="ARBA" id="ARBA00023027"/>
    </source>
</evidence>
<keyword evidence="4 10" id="KW-0479">Metal-binding</keyword>
<evidence type="ECO:0000313" key="12">
    <source>
        <dbReference type="EMBL" id="MEV0367119.1"/>
    </source>
</evidence>
<dbReference type="GO" id="GO:0016491">
    <property type="term" value="F:oxidoreductase activity"/>
    <property type="evidence" value="ECO:0007669"/>
    <property type="project" value="UniProtKB-KW"/>
</dbReference>
<evidence type="ECO:0000256" key="10">
    <source>
        <dbReference type="RuleBase" id="RU361277"/>
    </source>
</evidence>
<evidence type="ECO:0000256" key="3">
    <source>
        <dbReference type="ARBA" id="ARBA00013190"/>
    </source>
</evidence>
<gene>
    <name evidence="12" type="ORF">AB0H72_30965</name>
</gene>
<dbReference type="InterPro" id="IPR013149">
    <property type="entry name" value="ADH-like_C"/>
</dbReference>
<dbReference type="SUPFAM" id="SSF50129">
    <property type="entry name" value="GroES-like"/>
    <property type="match status" value="2"/>
</dbReference>
<evidence type="ECO:0000256" key="6">
    <source>
        <dbReference type="ARBA" id="ARBA00023002"/>
    </source>
</evidence>
<dbReference type="Pfam" id="PF00107">
    <property type="entry name" value="ADH_zinc_N"/>
    <property type="match status" value="1"/>
</dbReference>
<keyword evidence="5 10" id="KW-0862">Zinc</keyword>
<accession>A0ABV3FHD2</accession>
<comment type="catalytic activity">
    <reaction evidence="8">
        <text>a secondary alcohol + NAD(+) = a ketone + NADH + H(+)</text>
        <dbReference type="Rhea" id="RHEA:10740"/>
        <dbReference type="ChEBI" id="CHEBI:15378"/>
        <dbReference type="ChEBI" id="CHEBI:17087"/>
        <dbReference type="ChEBI" id="CHEBI:35681"/>
        <dbReference type="ChEBI" id="CHEBI:57540"/>
        <dbReference type="ChEBI" id="CHEBI:57945"/>
        <dbReference type="EC" id="1.1.1.1"/>
    </reaction>
</comment>
<organism evidence="12 13">
    <name type="scientific">Nocardia fusca</name>
    <dbReference type="NCBI Taxonomy" id="941183"/>
    <lineage>
        <taxon>Bacteria</taxon>
        <taxon>Bacillati</taxon>
        <taxon>Actinomycetota</taxon>
        <taxon>Actinomycetes</taxon>
        <taxon>Mycobacteriales</taxon>
        <taxon>Nocardiaceae</taxon>
        <taxon>Nocardia</taxon>
    </lineage>
</organism>
<evidence type="ECO:0000256" key="2">
    <source>
        <dbReference type="ARBA" id="ARBA00008072"/>
    </source>
</evidence>
<feature type="domain" description="Enoyl reductase (ER)" evidence="11">
    <location>
        <begin position="12"/>
        <end position="369"/>
    </location>
</feature>